<dbReference type="Pfam" id="PF00248">
    <property type="entry name" value="Aldo_ket_red"/>
    <property type="match status" value="1"/>
</dbReference>
<organism evidence="3 4">
    <name type="scientific">Flavimobilis rhizosphaerae</name>
    <dbReference type="NCBI Taxonomy" id="2775421"/>
    <lineage>
        <taxon>Bacteria</taxon>
        <taxon>Bacillati</taxon>
        <taxon>Actinomycetota</taxon>
        <taxon>Actinomycetes</taxon>
        <taxon>Micrococcales</taxon>
        <taxon>Jonesiaceae</taxon>
        <taxon>Flavimobilis</taxon>
    </lineage>
</organism>
<protein>
    <submittedName>
        <fullName evidence="3">Aldo/keto reductase</fullName>
    </submittedName>
</protein>
<feature type="domain" description="NADP-dependent oxidoreductase" evidence="2">
    <location>
        <begin position="29"/>
        <end position="326"/>
    </location>
</feature>
<sequence>MTAHHSPATSPAAPETCRVGDSGLAVSVVGLGCNNLGRTGTATLTQEGTDAVVHAALDAGITFFDTADNYGHEGGLSERMLGAALGRHRADVVVATKFGMANGHLYGDDRGARGSRRYVRRAIEGSLTRLGTDYIDLFQLHTPDPLTPVEETLSALDDLVHEGKVLYIGHSNRAGWQIADAEHVARRTGLTRFVSSQSHYNLLDRRAELEVVPAAQAYGLGILPYFPLANGLLSGKYSRGTTPSEGRLSHTRQHMLDEAPWDALEALTELGRARGLGLLELAFSWLAAQPQVASVIAGATRPEQVRQNAAAVHPLTADELAQIDALFPPPAKVALF</sequence>
<reference evidence="3 4" key="1">
    <citation type="submission" date="2020-09" db="EMBL/GenBank/DDBJ databases">
        <title>Flavimobilis rhizosphaerae sp. nov., isolated from rhizosphere soil of Spartina alterniflora.</title>
        <authorList>
            <person name="Hanqin C."/>
        </authorList>
    </citation>
    <scope>NUCLEOTIDE SEQUENCE [LARGE SCALE GENOMIC DNA]</scope>
    <source>
        <strain evidence="3 4">GY 10621</strain>
    </source>
</reference>
<evidence type="ECO:0000259" key="2">
    <source>
        <dbReference type="Pfam" id="PF00248"/>
    </source>
</evidence>
<dbReference type="PANTHER" id="PTHR43364">
    <property type="entry name" value="NADH-SPECIFIC METHYLGLYOXAL REDUCTASE-RELATED"/>
    <property type="match status" value="1"/>
</dbReference>
<evidence type="ECO:0000313" key="3">
    <source>
        <dbReference type="EMBL" id="MBD9699998.1"/>
    </source>
</evidence>
<dbReference type="Proteomes" id="UP000642107">
    <property type="component" value="Unassembled WGS sequence"/>
</dbReference>
<keyword evidence="4" id="KW-1185">Reference proteome</keyword>
<dbReference type="SUPFAM" id="SSF51430">
    <property type="entry name" value="NAD(P)-linked oxidoreductase"/>
    <property type="match status" value="1"/>
</dbReference>
<gene>
    <name evidence="3" type="ORF">IGS67_10915</name>
</gene>
<dbReference type="EMBL" id="JACZDF010000006">
    <property type="protein sequence ID" value="MBD9699998.1"/>
    <property type="molecule type" value="Genomic_DNA"/>
</dbReference>
<dbReference type="Gene3D" id="3.20.20.100">
    <property type="entry name" value="NADP-dependent oxidoreductase domain"/>
    <property type="match status" value="1"/>
</dbReference>
<proteinExistence type="predicted"/>
<evidence type="ECO:0000313" key="4">
    <source>
        <dbReference type="Proteomes" id="UP000642107"/>
    </source>
</evidence>
<dbReference type="PANTHER" id="PTHR43364:SF4">
    <property type="entry name" value="NAD(P)-LINKED OXIDOREDUCTASE SUPERFAMILY PROTEIN"/>
    <property type="match status" value="1"/>
</dbReference>
<keyword evidence="1" id="KW-0560">Oxidoreductase</keyword>
<accession>A0ABR9DSD8</accession>
<dbReference type="InterPro" id="IPR023210">
    <property type="entry name" value="NADP_OxRdtase_dom"/>
</dbReference>
<dbReference type="RefSeq" id="WP_192280862.1">
    <property type="nucleotide sequence ID" value="NZ_JACZDF010000006.1"/>
</dbReference>
<dbReference type="InterPro" id="IPR036812">
    <property type="entry name" value="NAD(P)_OxRdtase_dom_sf"/>
</dbReference>
<name>A0ABR9DSD8_9MICO</name>
<evidence type="ECO:0000256" key="1">
    <source>
        <dbReference type="ARBA" id="ARBA00023002"/>
    </source>
</evidence>
<comment type="caution">
    <text evidence="3">The sequence shown here is derived from an EMBL/GenBank/DDBJ whole genome shotgun (WGS) entry which is preliminary data.</text>
</comment>
<dbReference type="InterPro" id="IPR050523">
    <property type="entry name" value="AKR_Detox_Biosynth"/>
</dbReference>